<sequence>MDFCSLSTTLHIVENRDVLVENCRRILELNDVLVRLRTGRLSIQIWGQGLTVTDLNAGGVRVSGEIRNVELTPVGA</sequence>
<gene>
    <name evidence="1" type="ordered locus">RUM_12500</name>
</gene>
<dbReference type="Pfam" id="PF07873">
    <property type="entry name" value="YabP"/>
    <property type="match status" value="1"/>
</dbReference>
<accession>D4LCN7</accession>
<reference evidence="1" key="1">
    <citation type="submission" date="2010-03" db="EMBL/GenBank/DDBJ databases">
        <title>The genome sequence of Ruminococcus sp. 18P13.</title>
        <authorList>
            <consortium name="metaHIT consortium -- http://www.metahit.eu/"/>
            <person name="Pajon A."/>
            <person name="Turner K."/>
            <person name="Parkhill J."/>
            <person name="Bernalier A."/>
        </authorList>
    </citation>
    <scope>NUCLEOTIDE SEQUENCE [LARGE SCALE GENOMIC DNA]</scope>
    <source>
        <strain evidence="1">Type strain: 18P13</strain>
    </source>
</reference>
<reference evidence="1" key="2">
    <citation type="submission" date="2010-03" db="EMBL/GenBank/DDBJ databases">
        <authorList>
            <person name="Pajon A."/>
        </authorList>
    </citation>
    <scope>NUCLEOTIDE SEQUENCE</scope>
    <source>
        <strain evidence="1">Type strain: 18P13</strain>
    </source>
</reference>
<organism evidence="1 2">
    <name type="scientific">Ruminococcus champanellensis (strain DSM 18848 / JCM 17042 / KCTC 15320 / 18P13)</name>
    <dbReference type="NCBI Taxonomy" id="213810"/>
    <lineage>
        <taxon>Bacteria</taxon>
        <taxon>Bacillati</taxon>
        <taxon>Bacillota</taxon>
        <taxon>Clostridia</taxon>
        <taxon>Eubacteriales</taxon>
        <taxon>Oscillospiraceae</taxon>
        <taxon>Ruminococcus</taxon>
    </lineage>
</organism>
<name>D4LCN7_RUMC1</name>
<dbReference type="PATRIC" id="fig|213810.4.peg.1145"/>
<dbReference type="HOGENOM" id="CLU_2652237_0_0_9"/>
<dbReference type="Proteomes" id="UP000007054">
    <property type="component" value="Chromosome"/>
</dbReference>
<evidence type="ECO:0000313" key="1">
    <source>
        <dbReference type="EMBL" id="CBL17382.1"/>
    </source>
</evidence>
<dbReference type="STRING" id="213810.RUM_12500"/>
<evidence type="ECO:0000313" key="2">
    <source>
        <dbReference type="Proteomes" id="UP000007054"/>
    </source>
</evidence>
<dbReference type="KEGG" id="rch:RUM_12500"/>
<dbReference type="InterPro" id="IPR022476">
    <property type="entry name" value="Spore_YabP/YqfC"/>
</dbReference>
<dbReference type="EMBL" id="FP929052">
    <property type="protein sequence ID" value="CBL17382.1"/>
    <property type="molecule type" value="Genomic_DNA"/>
</dbReference>
<proteinExistence type="predicted"/>
<dbReference type="AlphaFoldDB" id="D4LCN7"/>
<protein>
    <submittedName>
        <fullName evidence="1">YabP family</fullName>
    </submittedName>
</protein>
<keyword evidence="2" id="KW-1185">Reference proteome</keyword>